<evidence type="ECO:0000256" key="2">
    <source>
        <dbReference type="ARBA" id="ARBA00022670"/>
    </source>
</evidence>
<dbReference type="InterPro" id="IPR037045">
    <property type="entry name" value="S8pro/Inhibitor_I9_sf"/>
</dbReference>
<dbReference type="AlphaFoldDB" id="A0A3R9PHR6"/>
<dbReference type="InterPro" id="IPR036852">
    <property type="entry name" value="Peptidase_S8/S53_dom_sf"/>
</dbReference>
<evidence type="ECO:0000256" key="4">
    <source>
        <dbReference type="ARBA" id="ARBA00022801"/>
    </source>
</evidence>
<dbReference type="InterPro" id="IPR015500">
    <property type="entry name" value="Peptidase_S8_subtilisin-rel"/>
</dbReference>
<dbReference type="PROSITE" id="PS00136">
    <property type="entry name" value="SUBTILASE_ASP"/>
    <property type="match status" value="1"/>
</dbReference>
<dbReference type="RefSeq" id="WP_125671449.1">
    <property type="nucleotide sequence ID" value="NZ_RCOS01000089.1"/>
</dbReference>
<evidence type="ECO:0000313" key="9">
    <source>
        <dbReference type="Proteomes" id="UP000277582"/>
    </source>
</evidence>
<evidence type="ECO:0000256" key="6">
    <source>
        <dbReference type="RuleBase" id="RU003355"/>
    </source>
</evidence>
<dbReference type="PROSITE" id="PS51892">
    <property type="entry name" value="SUBTILASE"/>
    <property type="match status" value="1"/>
</dbReference>
<dbReference type="PANTHER" id="PTHR43806:SF11">
    <property type="entry name" value="CEREVISIN-RELATED"/>
    <property type="match status" value="1"/>
</dbReference>
<keyword evidence="2 6" id="KW-0645">Protease</keyword>
<dbReference type="Proteomes" id="UP000277582">
    <property type="component" value="Unassembled WGS sequence"/>
</dbReference>
<dbReference type="InterPro" id="IPR022398">
    <property type="entry name" value="Peptidase_S8_His-AS"/>
</dbReference>
<evidence type="ECO:0000256" key="3">
    <source>
        <dbReference type="ARBA" id="ARBA00022723"/>
    </source>
</evidence>
<proteinExistence type="inferred from homology"/>
<dbReference type="InterPro" id="IPR023828">
    <property type="entry name" value="Peptidase_S8_Ser-AS"/>
</dbReference>
<comment type="caution">
    <text evidence="8">The sequence shown here is derived from an EMBL/GenBank/DDBJ whole genome shotgun (WGS) entry which is preliminary data.</text>
</comment>
<accession>A0A3R9PHR6</accession>
<keyword evidence="3" id="KW-0479">Metal-binding</keyword>
<dbReference type="SUPFAM" id="SSF52743">
    <property type="entry name" value="Subtilisin-like"/>
    <property type="match status" value="1"/>
</dbReference>
<dbReference type="OrthoDB" id="27270at2157"/>
<keyword evidence="5 6" id="KW-0720">Serine protease</keyword>
<protein>
    <submittedName>
        <fullName evidence="8">Peptidase S8</fullName>
    </submittedName>
</protein>
<dbReference type="InterPro" id="IPR023827">
    <property type="entry name" value="Peptidase_S8_Asp-AS"/>
</dbReference>
<dbReference type="InterPro" id="IPR034202">
    <property type="entry name" value="Subtilisin_Carlsberg-like"/>
</dbReference>
<organism evidence="8 9">
    <name type="scientific">Candidatus Methanodesulfokora washburnensis</name>
    <dbReference type="NCBI Taxonomy" id="2478471"/>
    <lineage>
        <taxon>Archaea</taxon>
        <taxon>Thermoproteota</taxon>
        <taxon>Candidatus Korarchaeia</taxon>
        <taxon>Candidatus Korarchaeia incertae sedis</taxon>
        <taxon>Candidatus Methanodesulfokora</taxon>
    </lineage>
</organism>
<name>A0A3R9PHR6_9CREN</name>
<dbReference type="Pfam" id="PF00082">
    <property type="entry name" value="Peptidase_S8"/>
    <property type="match status" value="1"/>
</dbReference>
<dbReference type="PRINTS" id="PR00723">
    <property type="entry name" value="SUBTILISIN"/>
</dbReference>
<dbReference type="PROSITE" id="PS00137">
    <property type="entry name" value="SUBTILASE_HIS"/>
    <property type="match status" value="1"/>
</dbReference>
<dbReference type="InterPro" id="IPR000209">
    <property type="entry name" value="Peptidase_S8/S53_dom"/>
</dbReference>
<evidence type="ECO:0000256" key="1">
    <source>
        <dbReference type="ARBA" id="ARBA00011073"/>
    </source>
</evidence>
<dbReference type="Gene3D" id="3.40.50.200">
    <property type="entry name" value="Peptidase S8/S53 domain"/>
    <property type="match status" value="1"/>
</dbReference>
<comment type="similarity">
    <text evidence="1 6">Belongs to the peptidase S8 family.</text>
</comment>
<gene>
    <name evidence="8" type="ORF">D6D85_07810</name>
</gene>
<dbReference type="PANTHER" id="PTHR43806">
    <property type="entry name" value="PEPTIDASE S8"/>
    <property type="match status" value="1"/>
</dbReference>
<sequence length="407" mass="43068">MKLWCPVLIGLLLLTVIPQASAQDKERIVVGLENESLIPEILKIPGVEKLKVLHEIKAVVLAVPKEAVERIRGMKGIKYVEIDQVAKALELSGYQDVLWNVKMINASKVWDSYYPVIGWSSLGKGIKVAVLDTGIDYTHPELKGKVSWCAYTVGTKTYTGTKLSNCADKNGHGTHVSGIIASTINNVGNAGVAPNVTLYAVKVLNNAGYGTYSDIAEGIILAVKGPDGIVGTEDDAKILSMSLGGSSDSSVLHDAVVWAYNNGAIIVAAAGNEGDGDPSTDNVAYPARYSEVIAVAAVDSSYNIPSWSSDGPEVDVAAPGVSIYSTYKNGGYATLSGTSMATPHVSATIALIQAIRIAYGKQPLTFSQMYETITKTAVDIGSPGFDVFSGYGLVDAYRAVQYALEQP</sequence>
<dbReference type="GO" id="GO:0006508">
    <property type="term" value="P:proteolysis"/>
    <property type="evidence" value="ECO:0007669"/>
    <property type="project" value="UniProtKB-KW"/>
</dbReference>
<dbReference type="Gene3D" id="3.30.70.80">
    <property type="entry name" value="Peptidase S8 propeptide/proteinase inhibitor I9"/>
    <property type="match status" value="1"/>
</dbReference>
<evidence type="ECO:0000259" key="7">
    <source>
        <dbReference type="Pfam" id="PF00082"/>
    </source>
</evidence>
<keyword evidence="9" id="KW-1185">Reference proteome</keyword>
<dbReference type="PROSITE" id="PS00138">
    <property type="entry name" value="SUBTILASE_SER"/>
    <property type="match status" value="1"/>
</dbReference>
<dbReference type="InterPro" id="IPR050131">
    <property type="entry name" value="Peptidase_S8_subtilisin-like"/>
</dbReference>
<evidence type="ECO:0000256" key="5">
    <source>
        <dbReference type="ARBA" id="ARBA00022825"/>
    </source>
</evidence>
<dbReference type="CDD" id="cd07477">
    <property type="entry name" value="Peptidases_S8_Subtilisin_subset"/>
    <property type="match status" value="1"/>
</dbReference>
<feature type="domain" description="Peptidase S8/S53" evidence="7">
    <location>
        <begin position="123"/>
        <end position="392"/>
    </location>
</feature>
<dbReference type="GO" id="GO:0004252">
    <property type="term" value="F:serine-type endopeptidase activity"/>
    <property type="evidence" value="ECO:0007669"/>
    <property type="project" value="InterPro"/>
</dbReference>
<dbReference type="GO" id="GO:0046872">
    <property type="term" value="F:metal ion binding"/>
    <property type="evidence" value="ECO:0007669"/>
    <property type="project" value="UniProtKB-KW"/>
</dbReference>
<evidence type="ECO:0000313" key="8">
    <source>
        <dbReference type="EMBL" id="RSN74571.1"/>
    </source>
</evidence>
<dbReference type="EMBL" id="RCOS01000089">
    <property type="protein sequence ID" value="RSN74571.1"/>
    <property type="molecule type" value="Genomic_DNA"/>
</dbReference>
<reference evidence="8 9" key="1">
    <citation type="submission" date="2018-10" db="EMBL/GenBank/DDBJ databases">
        <title>Co-occurring genomic capacity for anaerobic methane metabolism and dissimilatory sulfite reduction discovered in the Korarchaeota.</title>
        <authorList>
            <person name="Mckay L.J."/>
            <person name="Dlakic M."/>
            <person name="Fields M.W."/>
            <person name="Delmont T.O."/>
            <person name="Eren A.M."/>
            <person name="Jay Z.J."/>
            <person name="Klingelsmith K.B."/>
            <person name="Rusch D.B."/>
            <person name="Inskeep W.P."/>
        </authorList>
    </citation>
    <scope>NUCLEOTIDE SEQUENCE [LARGE SCALE GENOMIC DNA]</scope>
    <source>
        <strain evidence="8 9">MDKW</strain>
    </source>
</reference>
<keyword evidence="4 6" id="KW-0378">Hydrolase</keyword>